<dbReference type="AlphaFoldDB" id="A0A1H3DP32"/>
<organism evidence="6 7">
    <name type="scientific">Saccharopolyspora shandongensis</name>
    <dbReference type="NCBI Taxonomy" id="418495"/>
    <lineage>
        <taxon>Bacteria</taxon>
        <taxon>Bacillati</taxon>
        <taxon>Actinomycetota</taxon>
        <taxon>Actinomycetes</taxon>
        <taxon>Pseudonocardiales</taxon>
        <taxon>Pseudonocardiaceae</taxon>
        <taxon>Saccharopolyspora</taxon>
    </lineage>
</organism>
<keyword evidence="4" id="KW-0804">Transcription</keyword>
<dbReference type="CDD" id="cd05466">
    <property type="entry name" value="PBP2_LTTR_substrate"/>
    <property type="match status" value="1"/>
</dbReference>
<dbReference type="Proteomes" id="UP000199529">
    <property type="component" value="Unassembled WGS sequence"/>
</dbReference>
<dbReference type="InterPro" id="IPR036388">
    <property type="entry name" value="WH-like_DNA-bd_sf"/>
</dbReference>
<evidence type="ECO:0000256" key="2">
    <source>
        <dbReference type="ARBA" id="ARBA00023015"/>
    </source>
</evidence>
<sequence>MTLQQLRYFLAVARALHFTKAAEAVKVAQSSLSNQIRALEAELGAELFVRARGSVLITPAGEALLPIATRMLADADVARREAADVVGVHGGLVRLGAPPSLCVTVLADALRTFHREHPGVRLSVRENGSRDLASALLHGQLDLALVVLPTGGVSDQPSLSITPLLTEELVVATAATGAKRPGAPIPIEALRDRQMVMFREGYDLRETTLRACAEAGFTPKLAVEGGEMDAVLCFVEAGLGAAIVPRMVLSGRPGLRGTRLARPGLRRTIGLARRTDTTPTNAVRAFETELLGFLHSAAATGDLPSGVEFIGGRPG</sequence>
<dbReference type="PANTHER" id="PTHR30346:SF29">
    <property type="entry name" value="LYSR SUBSTRATE-BINDING"/>
    <property type="match status" value="1"/>
</dbReference>
<name>A0A1H3DP32_9PSEU</name>
<protein>
    <submittedName>
        <fullName evidence="6">DNA-binding transcriptional regulator, LysR family</fullName>
    </submittedName>
</protein>
<keyword evidence="7" id="KW-1185">Reference proteome</keyword>
<dbReference type="PANTHER" id="PTHR30346">
    <property type="entry name" value="TRANSCRIPTIONAL DUAL REGULATOR HCAR-RELATED"/>
    <property type="match status" value="1"/>
</dbReference>
<gene>
    <name evidence="6" type="ORF">SAMN05216215_1013182</name>
</gene>
<feature type="domain" description="HTH lysR-type" evidence="5">
    <location>
        <begin position="1"/>
        <end position="58"/>
    </location>
</feature>
<dbReference type="InterPro" id="IPR005119">
    <property type="entry name" value="LysR_subst-bd"/>
</dbReference>
<keyword evidence="3 6" id="KW-0238">DNA-binding</keyword>
<comment type="similarity">
    <text evidence="1">Belongs to the LysR transcriptional regulatory family.</text>
</comment>
<dbReference type="GO" id="GO:0032993">
    <property type="term" value="C:protein-DNA complex"/>
    <property type="evidence" value="ECO:0007669"/>
    <property type="project" value="TreeGrafter"/>
</dbReference>
<dbReference type="EMBL" id="FNOK01000013">
    <property type="protein sequence ID" value="SDX68155.1"/>
    <property type="molecule type" value="Genomic_DNA"/>
</dbReference>
<dbReference type="OrthoDB" id="3181812at2"/>
<dbReference type="SUPFAM" id="SSF53850">
    <property type="entry name" value="Periplasmic binding protein-like II"/>
    <property type="match status" value="1"/>
</dbReference>
<dbReference type="FunFam" id="1.10.10.10:FF:000001">
    <property type="entry name" value="LysR family transcriptional regulator"/>
    <property type="match status" value="1"/>
</dbReference>
<dbReference type="PROSITE" id="PS50931">
    <property type="entry name" value="HTH_LYSR"/>
    <property type="match status" value="1"/>
</dbReference>
<dbReference type="Gene3D" id="3.40.190.290">
    <property type="match status" value="1"/>
</dbReference>
<dbReference type="STRING" id="418495.SAMN05216215_1013182"/>
<accession>A0A1H3DP32</accession>
<dbReference type="InterPro" id="IPR000847">
    <property type="entry name" value="LysR_HTH_N"/>
</dbReference>
<dbReference type="PRINTS" id="PR00039">
    <property type="entry name" value="HTHLYSR"/>
</dbReference>
<proteinExistence type="inferred from homology"/>
<evidence type="ECO:0000256" key="1">
    <source>
        <dbReference type="ARBA" id="ARBA00009437"/>
    </source>
</evidence>
<keyword evidence="2" id="KW-0805">Transcription regulation</keyword>
<dbReference type="Pfam" id="PF00126">
    <property type="entry name" value="HTH_1"/>
    <property type="match status" value="1"/>
</dbReference>
<evidence type="ECO:0000313" key="7">
    <source>
        <dbReference type="Proteomes" id="UP000199529"/>
    </source>
</evidence>
<dbReference type="GO" id="GO:0003677">
    <property type="term" value="F:DNA binding"/>
    <property type="evidence" value="ECO:0007669"/>
    <property type="project" value="UniProtKB-KW"/>
</dbReference>
<dbReference type="InterPro" id="IPR036390">
    <property type="entry name" value="WH_DNA-bd_sf"/>
</dbReference>
<dbReference type="Gene3D" id="1.10.10.10">
    <property type="entry name" value="Winged helix-like DNA-binding domain superfamily/Winged helix DNA-binding domain"/>
    <property type="match status" value="1"/>
</dbReference>
<dbReference type="Pfam" id="PF03466">
    <property type="entry name" value="LysR_substrate"/>
    <property type="match status" value="1"/>
</dbReference>
<evidence type="ECO:0000256" key="3">
    <source>
        <dbReference type="ARBA" id="ARBA00023125"/>
    </source>
</evidence>
<evidence type="ECO:0000313" key="6">
    <source>
        <dbReference type="EMBL" id="SDX68155.1"/>
    </source>
</evidence>
<dbReference type="GO" id="GO:0003700">
    <property type="term" value="F:DNA-binding transcription factor activity"/>
    <property type="evidence" value="ECO:0007669"/>
    <property type="project" value="InterPro"/>
</dbReference>
<evidence type="ECO:0000259" key="5">
    <source>
        <dbReference type="PROSITE" id="PS50931"/>
    </source>
</evidence>
<dbReference type="SUPFAM" id="SSF46785">
    <property type="entry name" value="Winged helix' DNA-binding domain"/>
    <property type="match status" value="1"/>
</dbReference>
<reference evidence="7" key="1">
    <citation type="submission" date="2016-10" db="EMBL/GenBank/DDBJ databases">
        <authorList>
            <person name="Varghese N."/>
            <person name="Submissions S."/>
        </authorList>
    </citation>
    <scope>NUCLEOTIDE SEQUENCE [LARGE SCALE GENOMIC DNA]</scope>
    <source>
        <strain evidence="7">CGMCC 4.3530</strain>
    </source>
</reference>
<evidence type="ECO:0000256" key="4">
    <source>
        <dbReference type="ARBA" id="ARBA00023163"/>
    </source>
</evidence>
<dbReference type="RefSeq" id="WP_093266336.1">
    <property type="nucleotide sequence ID" value="NZ_FNOK01000013.1"/>
</dbReference>